<dbReference type="Pfam" id="PF06114">
    <property type="entry name" value="Peptidase_M78"/>
    <property type="match status" value="1"/>
</dbReference>
<feature type="domain" description="IrrE N-terminal-like" evidence="1">
    <location>
        <begin position="163"/>
        <end position="294"/>
    </location>
</feature>
<dbReference type="PANTHER" id="PTHR43236:SF2">
    <property type="entry name" value="BLL0069 PROTEIN"/>
    <property type="match status" value="1"/>
</dbReference>
<dbReference type="InterPro" id="IPR010359">
    <property type="entry name" value="IrrE_HExxH"/>
</dbReference>
<dbReference type="PANTHER" id="PTHR43236">
    <property type="entry name" value="ANTITOXIN HIGA1"/>
    <property type="match status" value="1"/>
</dbReference>
<protein>
    <submittedName>
        <fullName evidence="2">ImmA/IrrE family metallo-endopeptidase</fullName>
    </submittedName>
</protein>
<gene>
    <name evidence="2" type="ORF">FJY68_11425</name>
</gene>
<organism evidence="2 3">
    <name type="scientific">candidate division WOR-3 bacterium</name>
    <dbReference type="NCBI Taxonomy" id="2052148"/>
    <lineage>
        <taxon>Bacteria</taxon>
        <taxon>Bacteria division WOR-3</taxon>
    </lineage>
</organism>
<dbReference type="EMBL" id="VGIR01000086">
    <property type="protein sequence ID" value="MBM3332438.1"/>
    <property type="molecule type" value="Genomic_DNA"/>
</dbReference>
<evidence type="ECO:0000313" key="3">
    <source>
        <dbReference type="Proteomes" id="UP000779900"/>
    </source>
</evidence>
<dbReference type="Proteomes" id="UP000779900">
    <property type="component" value="Unassembled WGS sequence"/>
</dbReference>
<evidence type="ECO:0000313" key="2">
    <source>
        <dbReference type="EMBL" id="MBM3332438.1"/>
    </source>
</evidence>
<accession>A0A937XIQ4</accession>
<dbReference type="Gene3D" id="1.10.10.2910">
    <property type="match status" value="1"/>
</dbReference>
<dbReference type="AlphaFoldDB" id="A0A937XIQ4"/>
<reference evidence="2" key="1">
    <citation type="submission" date="2019-03" db="EMBL/GenBank/DDBJ databases">
        <title>Lake Tanganyika Metagenome-Assembled Genomes (MAGs).</title>
        <authorList>
            <person name="Tran P."/>
        </authorList>
    </citation>
    <scope>NUCLEOTIDE SEQUENCE</scope>
    <source>
        <strain evidence="2">K_DeepCast_150m_m2_040</strain>
    </source>
</reference>
<sequence length="380" mass="42631">MRVQVVPTLLDWACERAGFTIAELAHRIPQLPAWVRGDSQPTLKQLEGFARATHAPLGFLFLKERPVETMPIPDFRTVANAQVRRPSPNLLDTLYICQQRQEWYRDFELAMGGTPLAFVGSVTVAQGAVRTAARIRHALGFDVEERRRQPTWTDALRRFIEQADDLGVLVMVSGVVGSNNRRKLDPQEFRGFALSDSVAPLVFVNGADTKAAQMFTLAHELVHIWLGQSALSDVQAGLLPDHEVERWCNHVAAELLVPLNLFRDEYDRRAELREETARLAKRFKVSTLVILRRMHDAGGLTRDAYWTAYDDELARLRALPKGSGGNFYLTLGARASKRFARALVVSTLEGRSSFTEAFRLLGFKKMSTFEDLGRSLGLGA</sequence>
<comment type="caution">
    <text evidence="2">The sequence shown here is derived from an EMBL/GenBank/DDBJ whole genome shotgun (WGS) entry which is preliminary data.</text>
</comment>
<dbReference type="InterPro" id="IPR052345">
    <property type="entry name" value="Rad_response_metalloprotease"/>
</dbReference>
<proteinExistence type="predicted"/>
<name>A0A937XIQ4_UNCW3</name>
<evidence type="ECO:0000259" key="1">
    <source>
        <dbReference type="Pfam" id="PF06114"/>
    </source>
</evidence>